<feature type="region of interest" description="Disordered" evidence="1">
    <location>
        <begin position="132"/>
        <end position="186"/>
    </location>
</feature>
<protein>
    <submittedName>
        <fullName evidence="2">Uncharacterized protein</fullName>
    </submittedName>
</protein>
<dbReference type="Proteomes" id="UP001172155">
    <property type="component" value="Unassembled WGS sequence"/>
</dbReference>
<feature type="compositionally biased region" description="Low complexity" evidence="1">
    <location>
        <begin position="158"/>
        <end position="174"/>
    </location>
</feature>
<organism evidence="2 3">
    <name type="scientific">Schizothecium vesticola</name>
    <dbReference type="NCBI Taxonomy" id="314040"/>
    <lineage>
        <taxon>Eukaryota</taxon>
        <taxon>Fungi</taxon>
        <taxon>Dikarya</taxon>
        <taxon>Ascomycota</taxon>
        <taxon>Pezizomycotina</taxon>
        <taxon>Sordariomycetes</taxon>
        <taxon>Sordariomycetidae</taxon>
        <taxon>Sordariales</taxon>
        <taxon>Schizotheciaceae</taxon>
        <taxon>Schizothecium</taxon>
    </lineage>
</organism>
<feature type="compositionally biased region" description="Polar residues" evidence="1">
    <location>
        <begin position="175"/>
        <end position="186"/>
    </location>
</feature>
<comment type="caution">
    <text evidence="2">The sequence shown here is derived from an EMBL/GenBank/DDBJ whole genome shotgun (WGS) entry which is preliminary data.</text>
</comment>
<keyword evidence="3" id="KW-1185">Reference proteome</keyword>
<dbReference type="AlphaFoldDB" id="A0AA40BPA8"/>
<evidence type="ECO:0000313" key="2">
    <source>
        <dbReference type="EMBL" id="KAK0737758.1"/>
    </source>
</evidence>
<accession>A0AA40BPA8</accession>
<reference evidence="2" key="1">
    <citation type="submission" date="2023-06" db="EMBL/GenBank/DDBJ databases">
        <title>Genome-scale phylogeny and comparative genomics of the fungal order Sordariales.</title>
        <authorList>
            <consortium name="Lawrence Berkeley National Laboratory"/>
            <person name="Hensen N."/>
            <person name="Bonometti L."/>
            <person name="Westerberg I."/>
            <person name="Brannstrom I.O."/>
            <person name="Guillou S."/>
            <person name="Cros-Aarteil S."/>
            <person name="Calhoun S."/>
            <person name="Haridas S."/>
            <person name="Kuo A."/>
            <person name="Mondo S."/>
            <person name="Pangilinan J."/>
            <person name="Riley R."/>
            <person name="LaButti K."/>
            <person name="Andreopoulos B."/>
            <person name="Lipzen A."/>
            <person name="Chen C."/>
            <person name="Yanf M."/>
            <person name="Daum C."/>
            <person name="Ng V."/>
            <person name="Clum A."/>
            <person name="Steindorff A."/>
            <person name="Ohm R."/>
            <person name="Martin F."/>
            <person name="Silar P."/>
            <person name="Natvig D."/>
            <person name="Lalanne C."/>
            <person name="Gautier V."/>
            <person name="Ament-velasquez S.L."/>
            <person name="Kruys A."/>
            <person name="Hutchinson M.I."/>
            <person name="Powell A.J."/>
            <person name="Barry K."/>
            <person name="Miller A.N."/>
            <person name="Grigoriev I.V."/>
            <person name="Debuchy R."/>
            <person name="Gladieux P."/>
            <person name="Thoren M.H."/>
            <person name="Johannesson H."/>
        </authorList>
    </citation>
    <scope>NUCLEOTIDE SEQUENCE</scope>
    <source>
        <strain evidence="2">SMH3187-1</strain>
    </source>
</reference>
<name>A0AA40BPA8_9PEZI</name>
<evidence type="ECO:0000256" key="1">
    <source>
        <dbReference type="SAM" id="MobiDB-lite"/>
    </source>
</evidence>
<dbReference type="EMBL" id="JAUKUD010000007">
    <property type="protein sequence ID" value="KAK0737758.1"/>
    <property type="molecule type" value="Genomic_DNA"/>
</dbReference>
<sequence length="186" mass="20248">MKRKISRKGAWMPSDRSIQRIAQELATEAADRMSLYILSNRLNIEYVVAYKNRRPYLDDRKIVFYGAVVDAVNTMIKKFERGHMAHEDEAEDEDAYMDYGDESNISSEYSGISSSDLPIPLCLVDTGKAVDDIPSSDPASPAATFGVPSPRPASVGVSSPRSASRGMSSPRSPSQGPTSPDASIIA</sequence>
<gene>
    <name evidence="2" type="ORF">B0T18DRAFT_394181</name>
</gene>
<proteinExistence type="predicted"/>
<evidence type="ECO:0000313" key="3">
    <source>
        <dbReference type="Proteomes" id="UP001172155"/>
    </source>
</evidence>